<dbReference type="InterPro" id="IPR002081">
    <property type="entry name" value="Cryptochrome/DNA_photolyase_1"/>
</dbReference>
<evidence type="ECO:0000256" key="4">
    <source>
        <dbReference type="ARBA" id="ARBA00022827"/>
    </source>
</evidence>
<feature type="binding site" evidence="6">
    <location>
        <begin position="397"/>
        <end position="399"/>
    </location>
    <ligand>
        <name>FAD</name>
        <dbReference type="ChEBI" id="CHEBI:57692"/>
    </ligand>
</feature>
<dbReference type="InterPro" id="IPR036134">
    <property type="entry name" value="Crypto/Photolyase_FAD-like_sf"/>
</dbReference>
<comment type="cofactor">
    <cofactor evidence="7">
        <name>(6R)-5,10-methylene-5,6,7,8-tetrahydrofolate</name>
        <dbReference type="ChEBI" id="CHEBI:15636"/>
    </cofactor>
    <text evidence="7">Binds 1 5,10-methenyltetrahydrofolate (MTHF) per subunit.</text>
</comment>
<dbReference type="PANTHER" id="PTHR11455">
    <property type="entry name" value="CRYPTOCHROME"/>
    <property type="match status" value="1"/>
</dbReference>
<evidence type="ECO:0000256" key="2">
    <source>
        <dbReference type="ARBA" id="ARBA00017881"/>
    </source>
</evidence>
<keyword evidence="5 7" id="KW-0157">Chromophore</keyword>
<dbReference type="PRINTS" id="PR00147">
    <property type="entry name" value="DNAPHOTLYASE"/>
</dbReference>
<evidence type="ECO:0000256" key="7">
    <source>
        <dbReference type="RuleBase" id="RU367151"/>
    </source>
</evidence>
<dbReference type="InterPro" id="IPR006050">
    <property type="entry name" value="DNA_photolyase_N"/>
</dbReference>
<evidence type="ECO:0000259" key="8">
    <source>
        <dbReference type="PROSITE" id="PS51645"/>
    </source>
</evidence>
<comment type="similarity">
    <text evidence="1 7">Belongs to the DNA photolyase class-1 family.</text>
</comment>
<dbReference type="GO" id="GO:0071949">
    <property type="term" value="F:FAD binding"/>
    <property type="evidence" value="ECO:0007669"/>
    <property type="project" value="TreeGrafter"/>
</dbReference>
<dbReference type="InterPro" id="IPR014729">
    <property type="entry name" value="Rossmann-like_a/b/a_fold"/>
</dbReference>
<protein>
    <recommendedName>
        <fullName evidence="2 7">Cryptochrome DASH</fullName>
    </recommendedName>
</protein>
<feature type="domain" description="Photolyase/cryptochrome alpha/beta" evidence="8">
    <location>
        <begin position="4"/>
        <end position="136"/>
    </location>
</feature>
<dbReference type="RefSeq" id="WP_303548616.1">
    <property type="nucleotide sequence ID" value="NZ_JAUOPG010000002.1"/>
</dbReference>
<evidence type="ECO:0000256" key="1">
    <source>
        <dbReference type="ARBA" id="ARBA00005862"/>
    </source>
</evidence>
<dbReference type="GO" id="GO:0003913">
    <property type="term" value="F:DNA photolyase activity"/>
    <property type="evidence" value="ECO:0007669"/>
    <property type="project" value="InterPro"/>
</dbReference>
<dbReference type="Pfam" id="PF03441">
    <property type="entry name" value="FAD_binding_7"/>
    <property type="match status" value="1"/>
</dbReference>
<comment type="function">
    <text evidence="7">May have a photoreceptor function.</text>
</comment>
<keyword evidence="3 6" id="KW-0285">Flavoprotein</keyword>
<sequence>MSDKTALYWFTNDLRLKDNIALEHVARQSQRLAFLYVFNPAWIAPRNYQHRLVGEFSLQFIIESLIDLEQQLRAMGHRFHILIGNPVDIISNIVQQNGIDIIGCNAHSGWYERKTHQSIQQRLTPNSLHTRWNNYLYSPEQLNSHQQSSTKKESLSILKSFSTFRQFVEQRDILPTPAQTEQPLNLPEPLDLKGLFKKVQDLSDFLKMNDNKLSRLENAQNLSFIPGELAAQCHLNDYFGTSSPSTYKQTRNALDGWDNSTKFSPYLAHGNLSPRQIWKAVNTYEAINIKNDDTYWIKFELLWREYFNWVALKIGSTLFRFRGMASSPPLTSFFAERFTKWCQGSTPYPLVNACMKQLNATGYMSNRGRQLTASCLINELGIDWRYGAAYFQERLIDHDVASNWGNWQYIAGVGTDPRGGRHFNLEKQTQMFDPHHEFIHKWQGDEHTAALDSLDASGWPIGMK</sequence>
<dbReference type="InterPro" id="IPR036155">
    <property type="entry name" value="Crypto/Photolyase_N_sf"/>
</dbReference>
<comment type="caution">
    <text evidence="9">The sequence shown here is derived from an EMBL/GenBank/DDBJ whole genome shotgun (WGS) entry which is preliminary data.</text>
</comment>
<dbReference type="PROSITE" id="PS51645">
    <property type="entry name" value="PHR_CRY_ALPHA_BETA"/>
    <property type="match status" value="1"/>
</dbReference>
<evidence type="ECO:0000256" key="3">
    <source>
        <dbReference type="ARBA" id="ARBA00022630"/>
    </source>
</evidence>
<dbReference type="Gene3D" id="1.10.579.10">
    <property type="entry name" value="DNA Cyclobutane Dipyrimidine Photolyase, subunit A, domain 3"/>
    <property type="match status" value="1"/>
</dbReference>
<proteinExistence type="inferred from homology"/>
<dbReference type="Gene3D" id="1.25.40.80">
    <property type="match status" value="1"/>
</dbReference>
<evidence type="ECO:0000256" key="5">
    <source>
        <dbReference type="ARBA" id="ARBA00022991"/>
    </source>
</evidence>
<organism evidence="9 10">
    <name type="scientific">Neptunomonas phycophila</name>
    <dbReference type="NCBI Taxonomy" id="1572645"/>
    <lineage>
        <taxon>Bacteria</taxon>
        <taxon>Pseudomonadati</taxon>
        <taxon>Pseudomonadota</taxon>
        <taxon>Gammaproteobacteria</taxon>
        <taxon>Oceanospirillales</taxon>
        <taxon>Oceanospirillaceae</taxon>
        <taxon>Neptunomonas</taxon>
    </lineage>
</organism>
<dbReference type="SUPFAM" id="SSF48173">
    <property type="entry name" value="Cryptochrome/photolyase FAD-binding domain"/>
    <property type="match status" value="1"/>
</dbReference>
<dbReference type="PANTHER" id="PTHR11455:SF22">
    <property type="entry name" value="CRYPTOCHROME DASH"/>
    <property type="match status" value="1"/>
</dbReference>
<dbReference type="Pfam" id="PF00875">
    <property type="entry name" value="DNA_photolyase"/>
    <property type="match status" value="1"/>
</dbReference>
<evidence type="ECO:0000313" key="10">
    <source>
        <dbReference type="Proteomes" id="UP001169862"/>
    </source>
</evidence>
<dbReference type="Proteomes" id="UP001169862">
    <property type="component" value="Unassembled WGS sequence"/>
</dbReference>
<accession>A0AAW7XEE5</accession>
<dbReference type="EMBL" id="JAUOPG010000002">
    <property type="protein sequence ID" value="MDO6452579.1"/>
    <property type="molecule type" value="Genomic_DNA"/>
</dbReference>
<evidence type="ECO:0000313" key="9">
    <source>
        <dbReference type="EMBL" id="MDO6452579.1"/>
    </source>
</evidence>
<name>A0AAW7XEE5_9GAMM</name>
<dbReference type="GO" id="GO:0000719">
    <property type="term" value="P:photoreactive repair"/>
    <property type="evidence" value="ECO:0007669"/>
    <property type="project" value="TreeGrafter"/>
</dbReference>
<dbReference type="AlphaFoldDB" id="A0AAW7XEE5"/>
<dbReference type="NCBIfam" id="TIGR02765">
    <property type="entry name" value="crypto_DASH"/>
    <property type="match status" value="1"/>
</dbReference>
<comment type="cofactor">
    <cofactor evidence="6 7">
        <name>FAD</name>
        <dbReference type="ChEBI" id="CHEBI:57692"/>
    </cofactor>
    <text evidence="6 7">Binds 1 FAD per subunit.</text>
</comment>
<dbReference type="Gene3D" id="3.40.50.620">
    <property type="entry name" value="HUPs"/>
    <property type="match status" value="1"/>
</dbReference>
<keyword evidence="4 6" id="KW-0274">FAD</keyword>
<gene>
    <name evidence="9" type="ORF">Q4490_03280</name>
</gene>
<feature type="binding site" evidence="6">
    <location>
        <position position="247"/>
    </location>
    <ligand>
        <name>FAD</name>
        <dbReference type="ChEBI" id="CHEBI:57692"/>
    </ligand>
</feature>
<feature type="binding site" evidence="6">
    <location>
        <begin position="260"/>
        <end position="264"/>
    </location>
    <ligand>
        <name>FAD</name>
        <dbReference type="ChEBI" id="CHEBI:57692"/>
    </ligand>
</feature>
<dbReference type="GO" id="GO:0003677">
    <property type="term" value="F:DNA binding"/>
    <property type="evidence" value="ECO:0007669"/>
    <property type="project" value="TreeGrafter"/>
</dbReference>
<dbReference type="SUPFAM" id="SSF52425">
    <property type="entry name" value="Cryptochrome/photolyase, N-terminal domain"/>
    <property type="match status" value="1"/>
</dbReference>
<dbReference type="InterPro" id="IPR005101">
    <property type="entry name" value="Cryptochr/Photolyase_FAD-bd"/>
</dbReference>
<evidence type="ECO:0000256" key="6">
    <source>
        <dbReference type="PIRSR" id="PIRSR602081-1"/>
    </source>
</evidence>
<reference evidence="9" key="1">
    <citation type="submission" date="2023-07" db="EMBL/GenBank/DDBJ databases">
        <title>Genome content predicts the carbon catabolic preferences of heterotrophic bacteria.</title>
        <authorList>
            <person name="Gralka M."/>
        </authorList>
    </citation>
    <scope>NUCLEOTIDE SEQUENCE</scope>
    <source>
        <strain evidence="9">I2M16</strain>
    </source>
</reference>
<dbReference type="InterPro" id="IPR014133">
    <property type="entry name" value="Cry_DASH"/>
</dbReference>